<reference evidence="9 10" key="1">
    <citation type="submission" date="2017-10" db="EMBL/GenBank/DDBJ databases">
        <title>Paenichitinophaga pekingensis gen. nov., sp. nov., isolated from activated sludge.</title>
        <authorList>
            <person name="Jin D."/>
            <person name="Kong X."/>
            <person name="Deng Y."/>
            <person name="Bai Z."/>
        </authorList>
    </citation>
    <scope>NUCLEOTIDE SEQUENCE [LARGE SCALE GENOMIC DNA]</scope>
    <source>
        <strain evidence="9 10">13</strain>
    </source>
</reference>
<keyword evidence="10" id="KW-1185">Reference proteome</keyword>
<feature type="transmembrane region" description="Helical" evidence="8">
    <location>
        <begin position="20"/>
        <end position="48"/>
    </location>
</feature>
<name>A0A291QWT1_9BACT</name>
<evidence type="ECO:0000256" key="3">
    <source>
        <dbReference type="ARBA" id="ARBA00022448"/>
    </source>
</evidence>
<keyword evidence="6 8" id="KW-1133">Transmembrane helix</keyword>
<evidence type="ECO:0000256" key="1">
    <source>
        <dbReference type="ARBA" id="ARBA00004651"/>
    </source>
</evidence>
<dbReference type="InterPro" id="IPR002549">
    <property type="entry name" value="AI-2E-like"/>
</dbReference>
<feature type="transmembrane region" description="Helical" evidence="8">
    <location>
        <begin position="158"/>
        <end position="178"/>
    </location>
</feature>
<dbReference type="AlphaFoldDB" id="A0A291QWT1"/>
<dbReference type="OrthoDB" id="9793390at2"/>
<keyword evidence="5 8" id="KW-0812">Transmembrane</keyword>
<dbReference type="RefSeq" id="WP_098194716.1">
    <property type="nucleotide sequence ID" value="NZ_CP023777.1"/>
</dbReference>
<keyword evidence="4" id="KW-1003">Cell membrane</keyword>
<dbReference type="KEGG" id="cbae:COR50_14865"/>
<evidence type="ECO:0000256" key="8">
    <source>
        <dbReference type="SAM" id="Phobius"/>
    </source>
</evidence>
<feature type="transmembrane region" description="Helical" evidence="8">
    <location>
        <begin position="60"/>
        <end position="80"/>
    </location>
</feature>
<dbReference type="GO" id="GO:0055085">
    <property type="term" value="P:transmembrane transport"/>
    <property type="evidence" value="ECO:0007669"/>
    <property type="project" value="TreeGrafter"/>
</dbReference>
<dbReference type="EMBL" id="CP023777">
    <property type="protein sequence ID" value="ATL48342.1"/>
    <property type="molecule type" value="Genomic_DNA"/>
</dbReference>
<evidence type="ECO:0000256" key="6">
    <source>
        <dbReference type="ARBA" id="ARBA00022989"/>
    </source>
</evidence>
<sequence>MNNLPITVRRSIELMGLALLCYILIVGNGIITPILLSFFLCLVILPIFRKLRSWKVPEVLSILICIIFLLMLLALLIWFFTSQIAALARDFPKLQSNITGYINSISAWINEKTDFTTEKQLEMINNESRNLVGYAGNILGTAASSISGLVVLLGLVPLYVFLMMYYRILILKFLYMWFPLERHGTLTKTIKETENVMKSYLVGLSIEIIYMTVLIGALLYFFGFKHALLIGVIVAILNLIPYIGPFIGNVLAILLTLTTTDDLWAILKVIAIIYVVQLIDNNILMPKIVGGQIKINALATILGVIIGGAIAGVPGMFMSLPVLAILKIIFSNSEKFKHWGLLLGDDRPERNPMKT</sequence>
<accession>A0A291QWT1</accession>
<keyword evidence="7 8" id="KW-0472">Membrane</keyword>
<comment type="similarity">
    <text evidence="2">Belongs to the autoinducer-2 exporter (AI-2E) (TC 2.A.86) family.</text>
</comment>
<feature type="transmembrane region" description="Helical" evidence="8">
    <location>
        <begin position="262"/>
        <end position="279"/>
    </location>
</feature>
<evidence type="ECO:0000256" key="4">
    <source>
        <dbReference type="ARBA" id="ARBA00022475"/>
    </source>
</evidence>
<proteinExistence type="inferred from homology"/>
<keyword evidence="3" id="KW-0813">Transport</keyword>
<dbReference type="PANTHER" id="PTHR21716">
    <property type="entry name" value="TRANSMEMBRANE PROTEIN"/>
    <property type="match status" value="1"/>
</dbReference>
<organism evidence="9 10">
    <name type="scientific">Chitinophaga caeni</name>
    <dbReference type="NCBI Taxonomy" id="2029983"/>
    <lineage>
        <taxon>Bacteria</taxon>
        <taxon>Pseudomonadati</taxon>
        <taxon>Bacteroidota</taxon>
        <taxon>Chitinophagia</taxon>
        <taxon>Chitinophagales</taxon>
        <taxon>Chitinophagaceae</taxon>
        <taxon>Chitinophaga</taxon>
    </lineage>
</organism>
<evidence type="ECO:0000256" key="2">
    <source>
        <dbReference type="ARBA" id="ARBA00009773"/>
    </source>
</evidence>
<protein>
    <submittedName>
        <fullName evidence="9">AI-2E family transporter</fullName>
    </submittedName>
</protein>
<feature type="transmembrane region" description="Helical" evidence="8">
    <location>
        <begin position="131"/>
        <end position="152"/>
    </location>
</feature>
<comment type="subcellular location">
    <subcellularLocation>
        <location evidence="1">Cell membrane</location>
        <topology evidence="1">Multi-pass membrane protein</topology>
    </subcellularLocation>
</comment>
<evidence type="ECO:0000256" key="5">
    <source>
        <dbReference type="ARBA" id="ARBA00022692"/>
    </source>
</evidence>
<dbReference type="GO" id="GO:0005886">
    <property type="term" value="C:plasma membrane"/>
    <property type="evidence" value="ECO:0007669"/>
    <property type="project" value="UniProtKB-SubCell"/>
</dbReference>
<evidence type="ECO:0000313" key="9">
    <source>
        <dbReference type="EMBL" id="ATL48342.1"/>
    </source>
</evidence>
<evidence type="ECO:0000313" key="10">
    <source>
        <dbReference type="Proteomes" id="UP000220133"/>
    </source>
</evidence>
<evidence type="ECO:0000256" key="7">
    <source>
        <dbReference type="ARBA" id="ARBA00023136"/>
    </source>
</evidence>
<feature type="transmembrane region" description="Helical" evidence="8">
    <location>
        <begin position="228"/>
        <end position="255"/>
    </location>
</feature>
<dbReference type="Proteomes" id="UP000220133">
    <property type="component" value="Chromosome"/>
</dbReference>
<dbReference type="Pfam" id="PF01594">
    <property type="entry name" value="AI-2E_transport"/>
    <property type="match status" value="1"/>
</dbReference>
<feature type="transmembrane region" description="Helical" evidence="8">
    <location>
        <begin position="199"/>
        <end position="222"/>
    </location>
</feature>
<dbReference type="PANTHER" id="PTHR21716:SF53">
    <property type="entry name" value="PERMEASE PERM-RELATED"/>
    <property type="match status" value="1"/>
</dbReference>
<gene>
    <name evidence="9" type="ORF">COR50_14865</name>
</gene>
<feature type="transmembrane region" description="Helical" evidence="8">
    <location>
        <begin position="299"/>
        <end position="326"/>
    </location>
</feature>